<dbReference type="SMART" id="SM00448">
    <property type="entry name" value="REC"/>
    <property type="match status" value="1"/>
</dbReference>
<dbReference type="Gene3D" id="3.40.50.2300">
    <property type="match status" value="1"/>
</dbReference>
<dbReference type="RefSeq" id="WP_254160369.1">
    <property type="nucleotide sequence ID" value="NZ_JAHESF010000002.1"/>
</dbReference>
<evidence type="ECO:0000313" key="3">
    <source>
        <dbReference type="EMBL" id="MBT1695727.1"/>
    </source>
</evidence>
<dbReference type="Proteomes" id="UP001319200">
    <property type="component" value="Unassembled WGS sequence"/>
</dbReference>
<reference evidence="3 4" key="1">
    <citation type="submission" date="2021-05" db="EMBL/GenBank/DDBJ databases">
        <title>A Polyphasic approach of four new species of the genus Ohtaekwangia: Ohtaekwangia histidinii sp. nov., Ohtaekwangia cretensis sp. nov., Ohtaekwangia indiensis sp. nov., Ohtaekwangia reichenbachii sp. nov. from diverse environment.</title>
        <authorList>
            <person name="Octaviana S."/>
        </authorList>
    </citation>
    <scope>NUCLEOTIDE SEQUENCE [LARGE SCALE GENOMIC DNA]</scope>
    <source>
        <strain evidence="3 4">PWU4</strain>
    </source>
</reference>
<comment type="caution">
    <text evidence="1">Lacks conserved residue(s) required for the propagation of feature annotation.</text>
</comment>
<protein>
    <recommendedName>
        <fullName evidence="2">Response regulatory domain-containing protein</fullName>
    </recommendedName>
</protein>
<dbReference type="PANTHER" id="PTHR44520">
    <property type="entry name" value="RESPONSE REGULATOR RCP1-RELATED"/>
    <property type="match status" value="1"/>
</dbReference>
<evidence type="ECO:0000313" key="4">
    <source>
        <dbReference type="Proteomes" id="UP001319200"/>
    </source>
</evidence>
<comment type="caution">
    <text evidence="3">The sequence shown here is derived from an EMBL/GenBank/DDBJ whole genome shotgun (WGS) entry which is preliminary data.</text>
</comment>
<dbReference type="InterPro" id="IPR011006">
    <property type="entry name" value="CheY-like_superfamily"/>
</dbReference>
<evidence type="ECO:0000256" key="1">
    <source>
        <dbReference type="PROSITE-ProRule" id="PRU00169"/>
    </source>
</evidence>
<name>A0AAP2DIP0_9BACT</name>
<keyword evidence="4" id="KW-1185">Reference proteome</keyword>
<dbReference type="GO" id="GO:0000160">
    <property type="term" value="P:phosphorelay signal transduction system"/>
    <property type="evidence" value="ECO:0007669"/>
    <property type="project" value="InterPro"/>
</dbReference>
<sequence length="138" mass="15341">MNRTILMLEHDDDDRYITQAVFDEGNVDVSLEFVTNSQDLLNHLQASKARRTALPSLILLNYHTYPLSASEVLKTLKADPALGHIPVVVLSGSVRPDIVQECYASGASSFIQKPSSSGETNAKITNFIRYWFETVELA</sequence>
<evidence type="ECO:0000259" key="2">
    <source>
        <dbReference type="PROSITE" id="PS50110"/>
    </source>
</evidence>
<dbReference type="SUPFAM" id="SSF52172">
    <property type="entry name" value="CheY-like"/>
    <property type="match status" value="1"/>
</dbReference>
<accession>A0AAP2DIP0</accession>
<dbReference type="AlphaFoldDB" id="A0AAP2DIP0"/>
<organism evidence="3 4">
    <name type="scientific">Chryseosolibacter histidini</name>
    <dbReference type="NCBI Taxonomy" id="2782349"/>
    <lineage>
        <taxon>Bacteria</taxon>
        <taxon>Pseudomonadati</taxon>
        <taxon>Bacteroidota</taxon>
        <taxon>Cytophagia</taxon>
        <taxon>Cytophagales</taxon>
        <taxon>Chryseotaleaceae</taxon>
        <taxon>Chryseosolibacter</taxon>
    </lineage>
</organism>
<gene>
    <name evidence="3" type="ORF">KK083_02485</name>
</gene>
<feature type="domain" description="Response regulatory" evidence="2">
    <location>
        <begin position="4"/>
        <end position="128"/>
    </location>
</feature>
<dbReference type="PROSITE" id="PS50110">
    <property type="entry name" value="RESPONSE_REGULATORY"/>
    <property type="match status" value="1"/>
</dbReference>
<dbReference type="InterPro" id="IPR052893">
    <property type="entry name" value="TCS_response_regulator"/>
</dbReference>
<dbReference type="PANTHER" id="PTHR44520:SF2">
    <property type="entry name" value="RESPONSE REGULATOR RCP1"/>
    <property type="match status" value="1"/>
</dbReference>
<proteinExistence type="predicted"/>
<dbReference type="InterPro" id="IPR001789">
    <property type="entry name" value="Sig_transdc_resp-reg_receiver"/>
</dbReference>
<dbReference type="EMBL" id="JAHESF010000002">
    <property type="protein sequence ID" value="MBT1695727.1"/>
    <property type="molecule type" value="Genomic_DNA"/>
</dbReference>